<feature type="compositionally biased region" description="Polar residues" evidence="1">
    <location>
        <begin position="1"/>
        <end position="21"/>
    </location>
</feature>
<feature type="region of interest" description="Disordered" evidence="1">
    <location>
        <begin position="255"/>
        <end position="298"/>
    </location>
</feature>
<sequence>MTAKNTASRTNGINPASSPSRTLYEELDRIYSPFHAAEAPRPHTLPSCNAPPSSVQESWSAPTARERHPGSVSMRFATVKRFSGPHQPVLVELVRPQRQDDRPPRRPCHEKWSTRSRLFVKHRTHSSLTRIAAHQRLKQHTKGSLQGPTPPSQRADDVVQTVRRHRLSPLVQMIGGGTGGRLSSGKTLGIHRKARRALTLGAARLAWLAREQSGWCPDAQARSRPSRSIARLCHAYLGRHHSRQNDQRNAAGLLRLQPPQSKATRDGEPGTSSSISIGDDERRERERPGTRRTGPWALASLLADAPGARVQLPARRLSRPWQTGHAVSRGHESRHMASRWSCRLREHLNVGANAEGAGSPGPDERRSSTSSATSAWPHAPAETRHHNATMRSKHPLVKVMVEPGAPRPRTETRRGMLLVVARAVLCCCEDARRRVYASTVRGKQQQQQPQAAMSRIGSLRAFCFGSPGAVAAVGCGVSCLAVGMNPLAAICQAAVAGIVTEQKRGRDRESPFAFWIRPPPGGPVACRTISSANARRGGRARCAGVFVVDDDVARWAAKPDRSALWRFHPPRAALGELHTARAKPATSQLPGATGRRRCRGGWHRQSRWSEGLAPVSAL</sequence>
<gene>
    <name evidence="2" type="ORF">PCL_06918</name>
</gene>
<accession>A0A2U3DTC7</accession>
<dbReference type="Proteomes" id="UP000245956">
    <property type="component" value="Unassembled WGS sequence"/>
</dbReference>
<evidence type="ECO:0000256" key="1">
    <source>
        <dbReference type="SAM" id="MobiDB-lite"/>
    </source>
</evidence>
<feature type="region of interest" description="Disordered" evidence="1">
    <location>
        <begin position="35"/>
        <end position="69"/>
    </location>
</feature>
<feature type="compositionally biased region" description="Basic residues" evidence="1">
    <location>
        <begin position="594"/>
        <end position="605"/>
    </location>
</feature>
<feature type="compositionally biased region" description="Basic and acidic residues" evidence="1">
    <location>
        <begin position="279"/>
        <end position="289"/>
    </location>
</feature>
<feature type="region of interest" description="Disordered" evidence="1">
    <location>
        <begin position="352"/>
        <end position="394"/>
    </location>
</feature>
<dbReference type="EMBL" id="LCWV01000032">
    <property type="protein sequence ID" value="PWI65499.1"/>
    <property type="molecule type" value="Genomic_DNA"/>
</dbReference>
<dbReference type="AlphaFoldDB" id="A0A2U3DTC7"/>
<protein>
    <submittedName>
        <fullName evidence="2">Uncharacterized protein</fullName>
    </submittedName>
</protein>
<proteinExistence type="predicted"/>
<evidence type="ECO:0000313" key="2">
    <source>
        <dbReference type="EMBL" id="PWI65499.1"/>
    </source>
</evidence>
<organism evidence="2 3">
    <name type="scientific">Purpureocillium lilacinum</name>
    <name type="common">Paecilomyces lilacinus</name>
    <dbReference type="NCBI Taxonomy" id="33203"/>
    <lineage>
        <taxon>Eukaryota</taxon>
        <taxon>Fungi</taxon>
        <taxon>Dikarya</taxon>
        <taxon>Ascomycota</taxon>
        <taxon>Pezizomycotina</taxon>
        <taxon>Sordariomycetes</taxon>
        <taxon>Hypocreomycetidae</taxon>
        <taxon>Hypocreales</taxon>
        <taxon>Ophiocordycipitaceae</taxon>
        <taxon>Purpureocillium</taxon>
    </lineage>
</organism>
<feature type="compositionally biased region" description="Polar residues" evidence="1">
    <location>
        <begin position="46"/>
        <end position="61"/>
    </location>
</feature>
<comment type="caution">
    <text evidence="2">The sequence shown here is derived from an EMBL/GenBank/DDBJ whole genome shotgun (WGS) entry which is preliminary data.</text>
</comment>
<reference evidence="2 3" key="1">
    <citation type="journal article" date="2016" name="Front. Microbiol.">
        <title>Genome and transcriptome sequences reveal the specific parasitism of the nematophagous Purpureocillium lilacinum 36-1.</title>
        <authorList>
            <person name="Xie J."/>
            <person name="Li S."/>
            <person name="Mo C."/>
            <person name="Xiao X."/>
            <person name="Peng D."/>
            <person name="Wang G."/>
            <person name="Xiao Y."/>
        </authorList>
    </citation>
    <scope>NUCLEOTIDE SEQUENCE [LARGE SCALE GENOMIC DNA]</scope>
    <source>
        <strain evidence="2 3">36-1</strain>
    </source>
</reference>
<feature type="region of interest" description="Disordered" evidence="1">
    <location>
        <begin position="1"/>
        <end position="22"/>
    </location>
</feature>
<name>A0A2U3DTC7_PURLI</name>
<evidence type="ECO:0000313" key="3">
    <source>
        <dbReference type="Proteomes" id="UP000245956"/>
    </source>
</evidence>
<feature type="region of interest" description="Disordered" evidence="1">
    <location>
        <begin position="580"/>
        <end position="605"/>
    </location>
</feature>